<evidence type="ECO:0000313" key="1">
    <source>
        <dbReference type="EMBL" id="POG80441.1"/>
    </source>
</evidence>
<name>A0A2P4QS18_RHIID</name>
<reference evidence="1 2" key="1">
    <citation type="journal article" date="2013" name="Proc. Natl. Acad. Sci. U.S.A.">
        <title>Genome of an arbuscular mycorrhizal fungus provides insight into the oldest plant symbiosis.</title>
        <authorList>
            <person name="Tisserant E."/>
            <person name="Malbreil M."/>
            <person name="Kuo A."/>
            <person name="Kohler A."/>
            <person name="Symeonidi A."/>
            <person name="Balestrini R."/>
            <person name="Charron P."/>
            <person name="Duensing N."/>
            <person name="Frei Dit Frey N."/>
            <person name="Gianinazzi-Pearson V."/>
            <person name="Gilbert L.B."/>
            <person name="Handa Y."/>
            <person name="Herr J.R."/>
            <person name="Hijri M."/>
            <person name="Koul R."/>
            <person name="Kawaguchi M."/>
            <person name="Krajinski F."/>
            <person name="Lammers P.J."/>
            <person name="Masclaux F.G."/>
            <person name="Murat C."/>
            <person name="Morin E."/>
            <person name="Ndikumana S."/>
            <person name="Pagni M."/>
            <person name="Petitpierre D."/>
            <person name="Requena N."/>
            <person name="Rosikiewicz P."/>
            <person name="Riley R."/>
            <person name="Saito K."/>
            <person name="San Clemente H."/>
            <person name="Shapiro H."/>
            <person name="van Tuinen D."/>
            <person name="Becard G."/>
            <person name="Bonfante P."/>
            <person name="Paszkowski U."/>
            <person name="Shachar-Hill Y.Y."/>
            <person name="Tuskan G.A."/>
            <person name="Young P.W."/>
            <person name="Sanders I.R."/>
            <person name="Henrissat B."/>
            <person name="Rensing S.A."/>
            <person name="Grigoriev I.V."/>
            <person name="Corradi N."/>
            <person name="Roux C."/>
            <person name="Martin F."/>
        </authorList>
    </citation>
    <scope>NUCLEOTIDE SEQUENCE [LARGE SCALE GENOMIC DNA]</scope>
    <source>
        <strain evidence="1 2">DAOM 197198</strain>
    </source>
</reference>
<accession>A0A2P4QS18</accession>
<comment type="caution">
    <text evidence="1">The sequence shown here is derived from an EMBL/GenBank/DDBJ whole genome shotgun (WGS) entry which is preliminary data.</text>
</comment>
<dbReference type="AlphaFoldDB" id="A0A2P4QS18"/>
<organism evidence="1 2">
    <name type="scientific">Rhizophagus irregularis (strain DAOM 181602 / DAOM 197198 / MUCL 43194)</name>
    <name type="common">Arbuscular mycorrhizal fungus</name>
    <name type="synonym">Glomus intraradices</name>
    <dbReference type="NCBI Taxonomy" id="747089"/>
    <lineage>
        <taxon>Eukaryota</taxon>
        <taxon>Fungi</taxon>
        <taxon>Fungi incertae sedis</taxon>
        <taxon>Mucoromycota</taxon>
        <taxon>Glomeromycotina</taxon>
        <taxon>Glomeromycetes</taxon>
        <taxon>Glomerales</taxon>
        <taxon>Glomeraceae</taxon>
        <taxon>Rhizophagus</taxon>
    </lineage>
</organism>
<protein>
    <submittedName>
        <fullName evidence="1">Uncharacterized protein</fullName>
    </submittedName>
</protein>
<gene>
    <name evidence="1" type="ORF">GLOIN_2v1518502</name>
</gene>
<keyword evidence="2" id="KW-1185">Reference proteome</keyword>
<evidence type="ECO:0000313" key="2">
    <source>
        <dbReference type="Proteomes" id="UP000018888"/>
    </source>
</evidence>
<proteinExistence type="predicted"/>
<dbReference type="EMBL" id="AUPC02000018">
    <property type="protein sequence ID" value="POG80441.1"/>
    <property type="molecule type" value="Genomic_DNA"/>
</dbReference>
<reference evidence="1 2" key="2">
    <citation type="journal article" date="2018" name="New Phytol.">
        <title>High intraspecific genome diversity in the model arbuscular mycorrhizal symbiont Rhizophagus irregularis.</title>
        <authorList>
            <person name="Chen E.C.H."/>
            <person name="Morin E."/>
            <person name="Beaudet D."/>
            <person name="Noel J."/>
            <person name="Yildirir G."/>
            <person name="Ndikumana S."/>
            <person name="Charron P."/>
            <person name="St-Onge C."/>
            <person name="Giorgi J."/>
            <person name="Kruger M."/>
            <person name="Marton T."/>
            <person name="Ropars J."/>
            <person name="Grigoriev I.V."/>
            <person name="Hainaut M."/>
            <person name="Henrissat B."/>
            <person name="Roux C."/>
            <person name="Martin F."/>
            <person name="Corradi N."/>
        </authorList>
    </citation>
    <scope>NUCLEOTIDE SEQUENCE [LARGE SCALE GENOMIC DNA]</scope>
    <source>
        <strain evidence="1 2">DAOM 197198</strain>
    </source>
</reference>
<sequence>MYVYCIHRWITKFKRQREPPLHVERSVLVYGTRSFLRSDKRYICRTAFIMVEIHSLNQL</sequence>
<dbReference type="Proteomes" id="UP000018888">
    <property type="component" value="Unassembled WGS sequence"/>
</dbReference>